<feature type="binding site" evidence="11">
    <location>
        <position position="46"/>
    </location>
    <ligand>
        <name>NADP(+)</name>
        <dbReference type="ChEBI" id="CHEBI:58349"/>
    </ligand>
</feature>
<dbReference type="PANTHER" id="PTHR21085">
    <property type="entry name" value="CHORISMATE SYNTHASE"/>
    <property type="match status" value="1"/>
</dbReference>
<dbReference type="GO" id="GO:0009073">
    <property type="term" value="P:aromatic amino acid family biosynthetic process"/>
    <property type="evidence" value="ECO:0007669"/>
    <property type="project" value="UniProtKB-KW"/>
</dbReference>
<keyword evidence="4 11" id="KW-0028">Amino-acid biosynthesis</keyword>
<evidence type="ECO:0000256" key="4">
    <source>
        <dbReference type="ARBA" id="ARBA00022605"/>
    </source>
</evidence>
<evidence type="ECO:0000256" key="2">
    <source>
        <dbReference type="ARBA" id="ARBA00008014"/>
    </source>
</evidence>
<comment type="function">
    <text evidence="11">Catalyzes the anti-1,4-elimination of the C-3 phosphate and the C-6 proR hydrogen from 5-enolpyruvylshikimate-3-phosphate (EPSP) to yield chorismate, which is the branch point compound that serves as the starting substrate for the three terminal pathways of aromatic amino acid biosynthesis. This reaction introduces a second double bond into the aromatic ring system.</text>
</comment>
<dbReference type="KEGG" id="pfer:IRI77_36985"/>
<proteinExistence type="inferred from homology"/>
<evidence type="ECO:0000256" key="12">
    <source>
        <dbReference type="RuleBase" id="RU000605"/>
    </source>
</evidence>
<name>A0A7S7SLP9_PALFE</name>
<dbReference type="InterPro" id="IPR000453">
    <property type="entry name" value="Chorismate_synth"/>
</dbReference>
<evidence type="ECO:0000256" key="11">
    <source>
        <dbReference type="HAMAP-Rule" id="MF_00300"/>
    </source>
</evidence>
<comment type="similarity">
    <text evidence="2 11 12">Belongs to the chorismate synthase family.</text>
</comment>
<organism evidence="13 14">
    <name type="scientific">Paludibaculum fermentans</name>
    <dbReference type="NCBI Taxonomy" id="1473598"/>
    <lineage>
        <taxon>Bacteria</taxon>
        <taxon>Pseudomonadati</taxon>
        <taxon>Acidobacteriota</taxon>
        <taxon>Terriglobia</taxon>
        <taxon>Bryobacterales</taxon>
        <taxon>Bryobacteraceae</taxon>
        <taxon>Paludibaculum</taxon>
    </lineage>
</organism>
<protein>
    <recommendedName>
        <fullName evidence="3 11">Chorismate synthase</fullName>
        <shortName evidence="11">CS</shortName>
        <ecNumber evidence="3 11">4.2.3.5</ecNumber>
    </recommendedName>
    <alternativeName>
        <fullName evidence="11">5-enolpyruvylshikimate-3-phosphate phospholyase</fullName>
    </alternativeName>
</protein>
<comment type="cofactor">
    <cofactor evidence="11 12">
        <name>FMNH2</name>
        <dbReference type="ChEBI" id="CHEBI:57618"/>
    </cofactor>
    <text evidence="11 12">Reduced FMN (FMNH(2)).</text>
</comment>
<dbReference type="AlphaFoldDB" id="A0A7S7SLP9"/>
<accession>A0A7S7SLP9</accession>
<dbReference type="PROSITE" id="PS00787">
    <property type="entry name" value="CHORISMATE_SYNTHASE_1"/>
    <property type="match status" value="1"/>
</dbReference>
<dbReference type="FunFam" id="3.60.150.10:FF:000002">
    <property type="entry name" value="Chorismate synthase"/>
    <property type="match status" value="1"/>
</dbReference>
<dbReference type="EMBL" id="CP063849">
    <property type="protein sequence ID" value="QOY88270.1"/>
    <property type="molecule type" value="Genomic_DNA"/>
</dbReference>
<reference evidence="13 14" key="1">
    <citation type="submission" date="2020-10" db="EMBL/GenBank/DDBJ databases">
        <title>Complete genome sequence of Paludibaculum fermentans P105T, a facultatively anaerobic acidobacterium capable of dissimilatory Fe(III) reduction.</title>
        <authorList>
            <person name="Dedysh S.N."/>
            <person name="Beletsky A.V."/>
            <person name="Kulichevskaya I.S."/>
            <person name="Mardanov A.V."/>
            <person name="Ravin N.V."/>
        </authorList>
    </citation>
    <scope>NUCLEOTIDE SEQUENCE [LARGE SCALE GENOMIC DNA]</scope>
    <source>
        <strain evidence="13 14">P105</strain>
    </source>
</reference>
<dbReference type="UniPathway" id="UPA00053">
    <property type="reaction ID" value="UER00090"/>
</dbReference>
<dbReference type="NCBIfam" id="TIGR00033">
    <property type="entry name" value="aroC"/>
    <property type="match status" value="1"/>
</dbReference>
<dbReference type="Pfam" id="PF01264">
    <property type="entry name" value="Chorismate_synt"/>
    <property type="match status" value="1"/>
</dbReference>
<keyword evidence="7 11" id="KW-0274">FAD</keyword>
<dbReference type="CDD" id="cd07304">
    <property type="entry name" value="Chorismate_synthase"/>
    <property type="match status" value="1"/>
</dbReference>
<dbReference type="InterPro" id="IPR020541">
    <property type="entry name" value="Chorismate_synthase_CS"/>
</dbReference>
<keyword evidence="10 11" id="KW-0456">Lyase</keyword>
<dbReference type="SUPFAM" id="SSF103263">
    <property type="entry name" value="Chorismate synthase, AroC"/>
    <property type="match status" value="1"/>
</dbReference>
<dbReference type="HAMAP" id="MF_00300">
    <property type="entry name" value="Chorismate_synth"/>
    <property type="match status" value="1"/>
</dbReference>
<comment type="subunit">
    <text evidence="11">Homotetramer.</text>
</comment>
<keyword evidence="9 11" id="KW-0057">Aromatic amino acid biosynthesis</keyword>
<feature type="binding site" evidence="11">
    <location>
        <position position="298"/>
    </location>
    <ligand>
        <name>FMN</name>
        <dbReference type="ChEBI" id="CHEBI:58210"/>
    </ligand>
</feature>
<feature type="binding site" evidence="11">
    <location>
        <begin position="252"/>
        <end position="253"/>
    </location>
    <ligand>
        <name>FMN</name>
        <dbReference type="ChEBI" id="CHEBI:58210"/>
    </ligand>
</feature>
<dbReference type="Proteomes" id="UP000593892">
    <property type="component" value="Chromosome"/>
</dbReference>
<dbReference type="GO" id="GO:0004107">
    <property type="term" value="F:chorismate synthase activity"/>
    <property type="evidence" value="ECO:0007669"/>
    <property type="project" value="UniProtKB-UniRule"/>
</dbReference>
<dbReference type="EC" id="4.2.3.5" evidence="3 11"/>
<comment type="catalytic activity">
    <reaction evidence="11 12">
        <text>5-O-(1-carboxyvinyl)-3-phosphoshikimate = chorismate + phosphate</text>
        <dbReference type="Rhea" id="RHEA:21020"/>
        <dbReference type="ChEBI" id="CHEBI:29748"/>
        <dbReference type="ChEBI" id="CHEBI:43474"/>
        <dbReference type="ChEBI" id="CHEBI:57701"/>
        <dbReference type="EC" id="4.2.3.5"/>
    </reaction>
</comment>
<keyword evidence="5 11" id="KW-0285">Flavoprotein</keyword>
<dbReference type="RefSeq" id="WP_194449933.1">
    <property type="nucleotide sequence ID" value="NZ_CP063849.1"/>
</dbReference>
<evidence type="ECO:0000256" key="9">
    <source>
        <dbReference type="ARBA" id="ARBA00023141"/>
    </source>
</evidence>
<dbReference type="Gene3D" id="3.60.150.10">
    <property type="entry name" value="Chorismate synthase AroC"/>
    <property type="match status" value="1"/>
</dbReference>
<gene>
    <name evidence="11 13" type="primary">aroC</name>
    <name evidence="13" type="ORF">IRI77_36985</name>
</gene>
<dbReference type="NCBIfam" id="NF003793">
    <property type="entry name" value="PRK05382.1"/>
    <property type="match status" value="1"/>
</dbReference>
<dbReference type="PROSITE" id="PS00788">
    <property type="entry name" value="CHORISMATE_SYNTHASE_2"/>
    <property type="match status" value="1"/>
</dbReference>
<dbReference type="GO" id="GO:0010181">
    <property type="term" value="F:FMN binding"/>
    <property type="evidence" value="ECO:0007669"/>
    <property type="project" value="TreeGrafter"/>
</dbReference>
<dbReference type="PIRSF" id="PIRSF001456">
    <property type="entry name" value="Chorismate_synth"/>
    <property type="match status" value="1"/>
</dbReference>
<evidence type="ECO:0000256" key="5">
    <source>
        <dbReference type="ARBA" id="ARBA00022630"/>
    </source>
</evidence>
<keyword evidence="8 11" id="KW-0521">NADP</keyword>
<feature type="binding site" evidence="11">
    <location>
        <position position="339"/>
    </location>
    <ligand>
        <name>FMN</name>
        <dbReference type="ChEBI" id="CHEBI:58210"/>
    </ligand>
</feature>
<evidence type="ECO:0000256" key="8">
    <source>
        <dbReference type="ARBA" id="ARBA00022857"/>
    </source>
</evidence>
<evidence type="ECO:0000256" key="1">
    <source>
        <dbReference type="ARBA" id="ARBA00005044"/>
    </source>
</evidence>
<dbReference type="GO" id="GO:0005829">
    <property type="term" value="C:cytosol"/>
    <property type="evidence" value="ECO:0007669"/>
    <property type="project" value="TreeGrafter"/>
</dbReference>
<evidence type="ECO:0000313" key="14">
    <source>
        <dbReference type="Proteomes" id="UP000593892"/>
    </source>
</evidence>
<evidence type="ECO:0000256" key="6">
    <source>
        <dbReference type="ARBA" id="ARBA00022643"/>
    </source>
</evidence>
<feature type="binding site" evidence="11">
    <location>
        <begin position="131"/>
        <end position="133"/>
    </location>
    <ligand>
        <name>FMN</name>
        <dbReference type="ChEBI" id="CHEBI:58210"/>
    </ligand>
</feature>
<evidence type="ECO:0000313" key="13">
    <source>
        <dbReference type="EMBL" id="QOY88270.1"/>
    </source>
</evidence>
<feature type="binding site" evidence="11">
    <location>
        <position position="40"/>
    </location>
    <ligand>
        <name>NADP(+)</name>
        <dbReference type="ChEBI" id="CHEBI:58349"/>
    </ligand>
</feature>
<dbReference type="PROSITE" id="PS00789">
    <property type="entry name" value="CHORISMATE_SYNTHASE_3"/>
    <property type="match status" value="1"/>
</dbReference>
<keyword evidence="6 11" id="KW-0288">FMN</keyword>
<sequence>MLRFETAGESHGECLVATLTGLPAGVPISVAQVNHELWRRQQGFGRGGRMKIETDTAELVTGVRHSQTIGSPIAIIIRNRDWQNWTEVLPVESAENSEEKKKPLTRPRPGHADLAGAIKYSFTDARYILERASARETTARVAVGALAKQYLAQFGVQVLSHVIQVGTAQLERLVDWDELVTLSQKEEVLLGCVDPEAETRMKAVVDEAYRTGDTVGGVFEVRAHNLPIGLGSHITWDTRLDGRLAQAILSIQAVKGVEIGEAEEAATVFGSKVQDTIHYDKAERRFHRGANKAGGLEGGITNGQDLVVRGLLKPISTLRRPLESVDMTTKDPAAAAYERSDVCVVPAAGVIGEAMVAIVLAQAFLEKFGGDSLKESRRNYDGYIQQVREF</sequence>
<dbReference type="GO" id="GO:0009423">
    <property type="term" value="P:chorismate biosynthetic process"/>
    <property type="evidence" value="ECO:0007669"/>
    <property type="project" value="UniProtKB-UniRule"/>
</dbReference>
<feature type="binding site" evidence="11">
    <location>
        <begin position="313"/>
        <end position="317"/>
    </location>
    <ligand>
        <name>FMN</name>
        <dbReference type="ChEBI" id="CHEBI:58210"/>
    </ligand>
</feature>
<dbReference type="GO" id="GO:0008652">
    <property type="term" value="P:amino acid biosynthetic process"/>
    <property type="evidence" value="ECO:0007669"/>
    <property type="project" value="UniProtKB-KW"/>
</dbReference>
<dbReference type="InterPro" id="IPR035904">
    <property type="entry name" value="Chorismate_synth_AroC_sf"/>
</dbReference>
<evidence type="ECO:0000256" key="3">
    <source>
        <dbReference type="ARBA" id="ARBA00013036"/>
    </source>
</evidence>
<evidence type="ECO:0000256" key="10">
    <source>
        <dbReference type="ARBA" id="ARBA00023239"/>
    </source>
</evidence>
<comment type="pathway">
    <text evidence="1 11 12">Metabolic intermediate biosynthesis; chorismate biosynthesis; chorismate from D-erythrose 4-phosphate and phosphoenolpyruvate: step 7/7.</text>
</comment>
<dbReference type="PANTHER" id="PTHR21085:SF0">
    <property type="entry name" value="CHORISMATE SYNTHASE"/>
    <property type="match status" value="1"/>
</dbReference>
<keyword evidence="14" id="KW-1185">Reference proteome</keyword>
<evidence type="ECO:0000256" key="7">
    <source>
        <dbReference type="ARBA" id="ARBA00022827"/>
    </source>
</evidence>